<dbReference type="EMBL" id="JOSS01000008">
    <property type="protein sequence ID" value="KEO34525.1"/>
    <property type="molecule type" value="Genomic_DNA"/>
</dbReference>
<accession>A0A836NGK2</accession>
<sequence length="143" mass="16482">MSSLTFIGLSQLLSRKGELLQQNTNDLLERVNTAWNNKRDLNKQISIELNDGELEVSIPQLRFKCFTESKLSLHEGSLIGVITFYTSRDGKKQEFHKIFLDWNNCMHFGALDSTAPIDIDYTEDVEYLFMNALIDSAYRNNLI</sequence>
<reference evidence="1 2" key="1">
    <citation type="submission" date="2014-06" db="EMBL/GenBank/DDBJ databases">
        <title>Genetic Variability of E. coli after antibiotic treatment.</title>
        <authorList>
            <person name="Silbergeld E."/>
            <person name="Coles C."/>
            <person name="Seidman J.C."/>
            <person name="You Y."/>
            <person name="George J."/>
            <person name="Nadendla S."/>
            <person name="Daugherty S.C."/>
            <person name="Nagaraj S."/>
            <person name="Ott S."/>
            <person name="Klega K."/>
            <person name="Rasko D."/>
        </authorList>
    </citation>
    <scope>NUCLEOTIDE SEQUENCE [LARGE SCALE GENOMIC DNA]</scope>
    <source>
        <strain evidence="1 2">2-460-02_S1_C1</strain>
    </source>
</reference>
<evidence type="ECO:0000313" key="2">
    <source>
        <dbReference type="Proteomes" id="UP000028038"/>
    </source>
</evidence>
<organism evidence="1 2">
    <name type="scientific">Escherichia coli 2-460-02_S1_C1</name>
    <dbReference type="NCBI Taxonomy" id="1444044"/>
    <lineage>
        <taxon>Bacteria</taxon>
        <taxon>Pseudomonadati</taxon>
        <taxon>Pseudomonadota</taxon>
        <taxon>Gammaproteobacteria</taxon>
        <taxon>Enterobacterales</taxon>
        <taxon>Enterobacteriaceae</taxon>
        <taxon>Escherichia</taxon>
    </lineage>
</organism>
<evidence type="ECO:0000313" key="1">
    <source>
        <dbReference type="EMBL" id="KEO34525.1"/>
    </source>
</evidence>
<name>A0A836NGK2_ECOLX</name>
<proteinExistence type="predicted"/>
<gene>
    <name evidence="1" type="ORF">AB05_0318</name>
</gene>
<dbReference type="Proteomes" id="UP000028038">
    <property type="component" value="Unassembled WGS sequence"/>
</dbReference>
<protein>
    <submittedName>
        <fullName evidence="1">Uncharacterized protein</fullName>
    </submittedName>
</protein>
<dbReference type="AlphaFoldDB" id="A0A836NGK2"/>
<comment type="caution">
    <text evidence="1">The sequence shown here is derived from an EMBL/GenBank/DDBJ whole genome shotgun (WGS) entry which is preliminary data.</text>
</comment>
<dbReference type="RefSeq" id="WP_000097127.1">
    <property type="nucleotide sequence ID" value="NZ_JOSS01000008.1"/>
</dbReference>